<dbReference type="HOGENOM" id="CLU_146610_4_1_9"/>
<protein>
    <submittedName>
        <fullName evidence="1">Uncharacterized protein</fullName>
    </submittedName>
</protein>
<dbReference type="GeneID" id="98912120"/>
<dbReference type="PATRIC" id="fig|742743.3.peg.736"/>
<proteinExistence type="predicted"/>
<dbReference type="eggNOG" id="ENOG5033FTR">
    <property type="taxonomic scope" value="Bacteria"/>
</dbReference>
<comment type="caution">
    <text evidence="1">The sequence shown here is derived from an EMBL/GenBank/DDBJ whole genome shotgun (WGS) entry which is preliminary data.</text>
</comment>
<dbReference type="OrthoDB" id="1624575at2"/>
<keyword evidence="2" id="KW-1185">Reference proteome</keyword>
<evidence type="ECO:0000313" key="1">
    <source>
        <dbReference type="EMBL" id="EHO63302.1"/>
    </source>
</evidence>
<dbReference type="AlphaFoldDB" id="H1CZD4"/>
<organism evidence="1 2">
    <name type="scientific">Dialister succinatiphilus YIT 11850</name>
    <dbReference type="NCBI Taxonomy" id="742743"/>
    <lineage>
        <taxon>Bacteria</taxon>
        <taxon>Bacillati</taxon>
        <taxon>Bacillota</taxon>
        <taxon>Negativicutes</taxon>
        <taxon>Veillonellales</taxon>
        <taxon>Veillonellaceae</taxon>
        <taxon>Dialister</taxon>
    </lineage>
</organism>
<dbReference type="STRING" id="742743.HMPREF9453_00727"/>
<dbReference type="InterPro" id="IPR009711">
    <property type="entry name" value="UPF0473"/>
</dbReference>
<dbReference type="EMBL" id="ADLT01000017">
    <property type="protein sequence ID" value="EHO63302.1"/>
    <property type="molecule type" value="Genomic_DNA"/>
</dbReference>
<dbReference type="Pfam" id="PF06949">
    <property type="entry name" value="DUF1292"/>
    <property type="match status" value="1"/>
</dbReference>
<name>H1CZD4_9FIRM</name>
<gene>
    <name evidence="1" type="ORF">HMPREF9453_00727</name>
</gene>
<evidence type="ECO:0000313" key="2">
    <source>
        <dbReference type="Proteomes" id="UP000003277"/>
    </source>
</evidence>
<reference evidence="1 2" key="1">
    <citation type="submission" date="2011-11" db="EMBL/GenBank/DDBJ databases">
        <title>The Genome Sequence of Dialister succinatiphilus YIT 11850.</title>
        <authorList>
            <consortium name="The Broad Institute Genome Sequencing Platform"/>
            <person name="Earl A."/>
            <person name="Ward D."/>
            <person name="Feldgarden M."/>
            <person name="Gevers D."/>
            <person name="Morotomi M."/>
            <person name="Young S.K."/>
            <person name="Zeng Q."/>
            <person name="Gargeya S."/>
            <person name="Fitzgerald M."/>
            <person name="Haas B."/>
            <person name="Abouelleil A."/>
            <person name="Alvarado L."/>
            <person name="Arachchi H.M."/>
            <person name="Berlin A."/>
            <person name="Brown A."/>
            <person name="Chapman S.B."/>
            <person name="Dunbar C."/>
            <person name="Gearin G."/>
            <person name="Goldberg J."/>
            <person name="Griggs A."/>
            <person name="Gujja S."/>
            <person name="Heiman D."/>
            <person name="Howarth C."/>
            <person name="Lui A."/>
            <person name="MacDonald P.J.P."/>
            <person name="Montmayeur A."/>
            <person name="Murphy C."/>
            <person name="Neiman D."/>
            <person name="Pearson M."/>
            <person name="Priest M."/>
            <person name="Roberts A."/>
            <person name="Saif S."/>
            <person name="Shea T."/>
            <person name="Sisk P."/>
            <person name="Stolte C."/>
            <person name="Sykes S."/>
            <person name="Wortman J."/>
            <person name="Nusbaum C."/>
            <person name="Birren B."/>
        </authorList>
    </citation>
    <scope>NUCLEOTIDE SEQUENCE [LARGE SCALE GENOMIC DNA]</scope>
    <source>
        <strain evidence="1 2">YIT 11850</strain>
    </source>
</reference>
<sequence>MTDKKEDPIIITITGPDGDERDYVQDTVIPFAGKEFAVLVSIPEKEDSEEEPDIILARIDRDENGEAVYLPPTDEEYDAVADIYDAM</sequence>
<dbReference type="RefSeq" id="WP_008859231.1">
    <property type="nucleotide sequence ID" value="NZ_JH591187.1"/>
</dbReference>
<dbReference type="Proteomes" id="UP000003277">
    <property type="component" value="Unassembled WGS sequence"/>
</dbReference>
<accession>H1CZD4</accession>